<evidence type="ECO:0000313" key="3">
    <source>
        <dbReference type="Proteomes" id="UP000567179"/>
    </source>
</evidence>
<accession>A0A8H5B556</accession>
<evidence type="ECO:0000256" key="1">
    <source>
        <dbReference type="SAM" id="MobiDB-lite"/>
    </source>
</evidence>
<protein>
    <submittedName>
        <fullName evidence="2">Uncharacterized protein</fullName>
    </submittedName>
</protein>
<feature type="region of interest" description="Disordered" evidence="1">
    <location>
        <begin position="173"/>
        <end position="235"/>
    </location>
</feature>
<dbReference type="GO" id="GO:0032299">
    <property type="term" value="C:ribonuclease H2 complex"/>
    <property type="evidence" value="ECO:0007669"/>
    <property type="project" value="InterPro"/>
</dbReference>
<dbReference type="Pfam" id="PF08615">
    <property type="entry name" value="RNase_H2_suC"/>
    <property type="match status" value="1"/>
</dbReference>
<feature type="compositionally biased region" description="Basic and acidic residues" evidence="1">
    <location>
        <begin position="173"/>
        <end position="186"/>
    </location>
</feature>
<dbReference type="PANTHER" id="PTHR47204">
    <property type="entry name" value="OS02G0168900 PROTEIN"/>
    <property type="match status" value="1"/>
</dbReference>
<organism evidence="2 3">
    <name type="scientific">Psilocybe cf. subviscida</name>
    <dbReference type="NCBI Taxonomy" id="2480587"/>
    <lineage>
        <taxon>Eukaryota</taxon>
        <taxon>Fungi</taxon>
        <taxon>Dikarya</taxon>
        <taxon>Basidiomycota</taxon>
        <taxon>Agaricomycotina</taxon>
        <taxon>Agaricomycetes</taxon>
        <taxon>Agaricomycetidae</taxon>
        <taxon>Agaricales</taxon>
        <taxon>Agaricineae</taxon>
        <taxon>Strophariaceae</taxon>
        <taxon>Psilocybe</taxon>
    </lineage>
</organism>
<sequence>MSTANLVISPSSSTLPTCNPNLMPFHIDYTGPAAVSAYMRVDKLQPENATVESVVEEVTEKKVSVKVTTEVHGDTAVVEAETTTTTTTTITDIVMGDPTPTTPSKVLSAAASEDTIVVESQESTSSVASSSTPPLVLEDADRRFVSTFRGRTIHGLTVDLPEGYGGLLLKSTGKENMEGQSDDTKTKQAWSKAKPAAKAKAKAVEEAPAKPRGRVTRSAAAPKQTAPIEIDDTAEDEEMADAVVDASASDPSQDQPVRELIPTAQFPSFTLWHADRPVDKGRDEYTRTLTEWISLAHEIHCSDL</sequence>
<name>A0A8H5B556_9AGAR</name>
<dbReference type="EMBL" id="JAACJJ010000042">
    <property type="protein sequence ID" value="KAF5316238.1"/>
    <property type="molecule type" value="Genomic_DNA"/>
</dbReference>
<evidence type="ECO:0000313" key="2">
    <source>
        <dbReference type="EMBL" id="KAF5316238.1"/>
    </source>
</evidence>
<dbReference type="PANTHER" id="PTHR47204:SF1">
    <property type="entry name" value="RIBONUCLEASE H2 SUBUNIT C"/>
    <property type="match status" value="1"/>
</dbReference>
<dbReference type="Proteomes" id="UP000567179">
    <property type="component" value="Unassembled WGS sequence"/>
</dbReference>
<dbReference type="OrthoDB" id="6222486at2759"/>
<reference evidence="2 3" key="1">
    <citation type="journal article" date="2020" name="ISME J.">
        <title>Uncovering the hidden diversity of litter-decomposition mechanisms in mushroom-forming fungi.</title>
        <authorList>
            <person name="Floudas D."/>
            <person name="Bentzer J."/>
            <person name="Ahren D."/>
            <person name="Johansson T."/>
            <person name="Persson P."/>
            <person name="Tunlid A."/>
        </authorList>
    </citation>
    <scope>NUCLEOTIDE SEQUENCE [LARGE SCALE GENOMIC DNA]</scope>
    <source>
        <strain evidence="2 3">CBS 101986</strain>
    </source>
</reference>
<proteinExistence type="predicted"/>
<dbReference type="Gene3D" id="2.40.128.680">
    <property type="match status" value="1"/>
</dbReference>
<dbReference type="AlphaFoldDB" id="A0A8H5B556"/>
<dbReference type="GO" id="GO:0006401">
    <property type="term" value="P:RNA catabolic process"/>
    <property type="evidence" value="ECO:0007669"/>
    <property type="project" value="InterPro"/>
</dbReference>
<dbReference type="InterPro" id="IPR013924">
    <property type="entry name" value="RNase_H2_suC"/>
</dbReference>
<keyword evidence="3" id="KW-1185">Reference proteome</keyword>
<comment type="caution">
    <text evidence="2">The sequence shown here is derived from an EMBL/GenBank/DDBJ whole genome shotgun (WGS) entry which is preliminary data.</text>
</comment>
<gene>
    <name evidence="2" type="ORF">D9619_006781</name>
</gene>